<organism evidence="2 3">
    <name type="scientific">Bacteroides reticulotermitis</name>
    <dbReference type="NCBI Taxonomy" id="1133319"/>
    <lineage>
        <taxon>Bacteria</taxon>
        <taxon>Pseudomonadati</taxon>
        <taxon>Bacteroidota</taxon>
        <taxon>Bacteroidia</taxon>
        <taxon>Bacteroidales</taxon>
        <taxon>Bacteroidaceae</taxon>
        <taxon>Bacteroides</taxon>
    </lineage>
</organism>
<feature type="coiled-coil region" evidence="1">
    <location>
        <begin position="34"/>
        <end position="61"/>
    </location>
</feature>
<proteinExistence type="predicted"/>
<keyword evidence="1" id="KW-0175">Coiled coil</keyword>
<dbReference type="Proteomes" id="UP000560658">
    <property type="component" value="Unassembled WGS sequence"/>
</dbReference>
<reference evidence="2" key="1">
    <citation type="submission" date="2020-08" db="EMBL/GenBank/DDBJ databases">
        <title>Genomic Encyclopedia of Type Strains, Phase IV (KMG-IV): sequencing the most valuable type-strain genomes for metagenomic binning, comparative biology and taxonomic classification.</title>
        <authorList>
            <person name="Goeker M."/>
        </authorList>
    </citation>
    <scope>NUCLEOTIDE SEQUENCE [LARGE SCALE GENOMIC DNA]</scope>
    <source>
        <strain evidence="2">DSM 105720</strain>
    </source>
</reference>
<name>A0A840CX18_9BACE</name>
<comment type="caution">
    <text evidence="2">The sequence shown here is derived from an EMBL/GenBank/DDBJ whole genome shotgun (WGS) entry which is preliminary data.</text>
</comment>
<gene>
    <name evidence="2" type="ORF">GGR06_001662</name>
</gene>
<evidence type="ECO:0000313" key="3">
    <source>
        <dbReference type="Proteomes" id="UP000560658"/>
    </source>
</evidence>
<evidence type="ECO:0000313" key="2">
    <source>
        <dbReference type="EMBL" id="MBB4043876.1"/>
    </source>
</evidence>
<dbReference type="EMBL" id="JACIER010000005">
    <property type="protein sequence ID" value="MBB4043876.1"/>
    <property type="molecule type" value="Genomic_DNA"/>
</dbReference>
<dbReference type="RefSeq" id="WP_044161582.1">
    <property type="nucleotide sequence ID" value="NZ_JACIER010000005.1"/>
</dbReference>
<keyword evidence="3" id="KW-1185">Reference proteome</keyword>
<accession>A0A840CX18</accession>
<sequence length="82" mass="9435">MNTKKIENQLNDLYKELEDVVSMSGEEVCRRYNADDKGEIVAGLQAEIEDLEEKLHGYDECEDDGMDYINLQISQGLPVTHW</sequence>
<evidence type="ECO:0000256" key="1">
    <source>
        <dbReference type="SAM" id="Coils"/>
    </source>
</evidence>
<protein>
    <submittedName>
        <fullName evidence="2">Uncharacterized protein</fullName>
    </submittedName>
</protein>
<dbReference type="AlphaFoldDB" id="A0A840CX18"/>